<evidence type="ECO:0000313" key="3">
    <source>
        <dbReference type="EMBL" id="PRQ77174.1"/>
    </source>
</evidence>
<keyword evidence="1" id="KW-0175">Coiled coil</keyword>
<feature type="region of interest" description="Disordered" evidence="2">
    <location>
        <begin position="367"/>
        <end position="389"/>
    </location>
</feature>
<name>A0A2T0AGQ6_RHOTO</name>
<evidence type="ECO:0000256" key="1">
    <source>
        <dbReference type="SAM" id="Coils"/>
    </source>
</evidence>
<proteinExistence type="predicted"/>
<feature type="region of interest" description="Disordered" evidence="2">
    <location>
        <begin position="676"/>
        <end position="696"/>
    </location>
</feature>
<protein>
    <submittedName>
        <fullName evidence="3">Uncharacterized protein</fullName>
    </submittedName>
</protein>
<sequence>MPACVQAAYGRRTRSRNSSRSSRFLRSPPLSPSEATSRATDRFVSSLRILENGVRRGERVRLSSLFGLFTFVRPPAPGLDSTHRSPLTPLNHVLTTPDAVVSQSPASSSPALAVDVVLAMAAYVLDKEDRIHAVQVAKTRSEQLASQVAALRRDVAHEPNDLALRLRLLEAEEKLKRAIAQEKVAKDALTSPAILGAPSSSGDAPSALPQLSRTGLPSFTSSHPLAFAGTFPQLVCFACGLGGNASSVCTSTSDEHLLLSRAALLPRIVRHELSCPPPSLLASPAGPLLVTSHLSVPGHLITQELGLIQVRTPSTTDLGALKELLRLEGERRGGDAVLGVVTKVWEGEGGGLAGAGRAINCCFESTDGPPVRPANDRSPPISTSPPRHPLFSASRCPLLLSTTEYRATALTLRTPGRPASSSPALARDSSLFIDERRQSVMYGGSTSSGGRWSLGAKTYRAPTEQERLREAQDRLARENERRKLHVRGASLAQEERQADNVHVEQEIKHQEKHIRQQRELARETARVNERAVGMELGARGSPLLGAGMGAGFAGRSPRMRASSFSGIPSLGAPIGGLGGASAARERERLAMERRALEDTRRREAELARVRAQRQALEVEAARRQRTASAMRNERAALAVANERILASPRMSPRLSPRLGPIGGGLLPGALPGAGGLRRSSSWSGGPGLSPRIGGQSPRVVPVPVPVPVASPRIGGYGGGYGGLRSRTPSPSRLVLSPRIGARTPSPRVVNYNTFNVSPRLRGLDGVPGGYGGVGGLGALDDLHLGGRTPIVDPVVLGDGGYDGGLFGGGAMPGQITTHHHHDFVVTDLDHEPGRAIVQDLGVVEGLSGMDAYLSEDDKLSLAIANLTANAQSLGANAVLQVETGEDVGGQILVRGRAAVLS</sequence>
<dbReference type="AlphaFoldDB" id="A0A2T0AGQ6"/>
<accession>A0A2T0AGQ6</accession>
<comment type="caution">
    <text evidence="3">The sequence shown here is derived from an EMBL/GenBank/DDBJ whole genome shotgun (WGS) entry which is preliminary data.</text>
</comment>
<feature type="region of interest" description="Disordered" evidence="2">
    <location>
        <begin position="1"/>
        <end position="37"/>
    </location>
</feature>
<evidence type="ECO:0000256" key="2">
    <source>
        <dbReference type="SAM" id="MobiDB-lite"/>
    </source>
</evidence>
<reference evidence="3 4" key="1">
    <citation type="journal article" date="2018" name="Elife">
        <title>Functional genomics of lipid metabolism in the oleaginous yeast Rhodosporidium toruloides.</title>
        <authorList>
            <person name="Coradetti S.T."/>
            <person name="Pinel D."/>
            <person name="Geiselman G."/>
            <person name="Ito M."/>
            <person name="Mondo S."/>
            <person name="Reilly M.C."/>
            <person name="Cheng Y.F."/>
            <person name="Bauer S."/>
            <person name="Grigoriev I."/>
            <person name="Gladden J.M."/>
            <person name="Simmons B.A."/>
            <person name="Brem R."/>
            <person name="Arkin A.P."/>
            <person name="Skerker J.M."/>
        </authorList>
    </citation>
    <scope>NUCLEOTIDE SEQUENCE [LARGE SCALE GENOMIC DNA]</scope>
    <source>
        <strain evidence="3 4">NBRC 0880</strain>
    </source>
</reference>
<dbReference type="OrthoDB" id="2530250at2759"/>
<dbReference type="Proteomes" id="UP000239560">
    <property type="component" value="Unassembled WGS sequence"/>
</dbReference>
<dbReference type="EMBL" id="LCTV02000002">
    <property type="protein sequence ID" value="PRQ77174.1"/>
    <property type="molecule type" value="Genomic_DNA"/>
</dbReference>
<evidence type="ECO:0000313" key="4">
    <source>
        <dbReference type="Proteomes" id="UP000239560"/>
    </source>
</evidence>
<feature type="compositionally biased region" description="Low complexity" evidence="2">
    <location>
        <begin position="18"/>
        <end position="28"/>
    </location>
</feature>
<gene>
    <name evidence="3" type="ORF">AAT19DRAFT_12592</name>
</gene>
<organism evidence="3 4">
    <name type="scientific">Rhodotorula toruloides</name>
    <name type="common">Yeast</name>
    <name type="synonym">Rhodosporidium toruloides</name>
    <dbReference type="NCBI Taxonomy" id="5286"/>
    <lineage>
        <taxon>Eukaryota</taxon>
        <taxon>Fungi</taxon>
        <taxon>Dikarya</taxon>
        <taxon>Basidiomycota</taxon>
        <taxon>Pucciniomycotina</taxon>
        <taxon>Microbotryomycetes</taxon>
        <taxon>Sporidiobolales</taxon>
        <taxon>Sporidiobolaceae</taxon>
        <taxon>Rhodotorula</taxon>
    </lineage>
</organism>
<feature type="coiled-coil region" evidence="1">
    <location>
        <begin position="582"/>
        <end position="626"/>
    </location>
</feature>